<dbReference type="AlphaFoldDB" id="A0AB38YJT6"/>
<dbReference type="Gene3D" id="3.40.50.410">
    <property type="entry name" value="von Willebrand factor, type A domain"/>
    <property type="match status" value="1"/>
</dbReference>
<reference evidence="5" key="1">
    <citation type="submission" date="2022-07" db="EMBL/GenBank/DDBJ databases">
        <title>Complete genome sequence of Salinispirillum sp. LH10-3-1 capable of multiple carbohydrate inversion isolated from a soda lake.</title>
        <authorList>
            <person name="Liu J."/>
            <person name="Zhai Y."/>
            <person name="Zhang H."/>
            <person name="Yang H."/>
            <person name="Qu J."/>
            <person name="Li J."/>
        </authorList>
    </citation>
    <scope>NUCLEOTIDE SEQUENCE</scope>
    <source>
        <strain evidence="5">LH 10-3-1</strain>
    </source>
</reference>
<feature type="region of interest" description="Disordered" evidence="1">
    <location>
        <begin position="734"/>
        <end position="776"/>
    </location>
</feature>
<dbReference type="Pfam" id="PF00092">
    <property type="entry name" value="VWA"/>
    <property type="match status" value="1"/>
</dbReference>
<feature type="compositionally biased region" description="Low complexity" evidence="1">
    <location>
        <begin position="526"/>
        <end position="538"/>
    </location>
</feature>
<feature type="compositionally biased region" description="Acidic residues" evidence="1">
    <location>
        <begin position="744"/>
        <end position="769"/>
    </location>
</feature>
<evidence type="ECO:0000256" key="3">
    <source>
        <dbReference type="SAM" id="SignalP"/>
    </source>
</evidence>
<dbReference type="InterPro" id="IPR002035">
    <property type="entry name" value="VWF_A"/>
</dbReference>
<dbReference type="CDD" id="cd00198">
    <property type="entry name" value="vWFA"/>
    <property type="match status" value="1"/>
</dbReference>
<dbReference type="SMART" id="SM00327">
    <property type="entry name" value="VWA"/>
    <property type="match status" value="1"/>
</dbReference>
<feature type="transmembrane region" description="Helical" evidence="2">
    <location>
        <begin position="597"/>
        <end position="618"/>
    </location>
</feature>
<accession>A0AB38YJT6</accession>
<organism evidence="5">
    <name type="scientific">Salinispirillum sp. LH 10-3-1</name>
    <dbReference type="NCBI Taxonomy" id="2952525"/>
    <lineage>
        <taxon>Bacteria</taxon>
        <taxon>Pseudomonadati</taxon>
        <taxon>Pseudomonadota</taxon>
        <taxon>Gammaproteobacteria</taxon>
        <taxon>Oceanospirillales</taxon>
        <taxon>Saccharospirillaceae</taxon>
        <taxon>Salinispirillum</taxon>
    </lineage>
</organism>
<proteinExistence type="predicted"/>
<gene>
    <name evidence="5" type="ORF">NFC81_07090</name>
</gene>
<feature type="signal peptide" evidence="3">
    <location>
        <begin position="1"/>
        <end position="26"/>
    </location>
</feature>
<keyword evidence="2" id="KW-1133">Transmembrane helix</keyword>
<name>A0AB38YJT6_9GAMM</name>
<feature type="region of interest" description="Disordered" evidence="1">
    <location>
        <begin position="523"/>
        <end position="561"/>
    </location>
</feature>
<evidence type="ECO:0000256" key="2">
    <source>
        <dbReference type="SAM" id="Phobius"/>
    </source>
</evidence>
<evidence type="ECO:0000256" key="1">
    <source>
        <dbReference type="SAM" id="MobiDB-lite"/>
    </source>
</evidence>
<dbReference type="EMBL" id="CP101717">
    <property type="protein sequence ID" value="WLD59537.1"/>
    <property type="molecule type" value="Genomic_DNA"/>
</dbReference>
<keyword evidence="2" id="KW-0812">Transmembrane</keyword>
<sequence>MRQSVTKVLVSLLCFSCLVATGQAQQATPTDPNLAPLDLRILIDISGSMRDTDPNNLRIPAVNLLVELLPEGSTAGVWTFGQFVNMLVPHGSVDSAWRQQARQRANDINSVALHTNIGEAIERASYDFGFSTGRNPKHYIILTDGKVDIPPSAAASRAERDRIIRDIVPRVREHNGTIHMVGLSDDLDDTLMSQLAAQTGGLSAVAEDAEELLALFLQVMNASLGDQAREEVGLDLDQQFRIDSSVSEFTAVIFRPEPTPVTLVAPGGQRYTPDQLPANSEWLVSERYDLITIRMPASGTWAVEGELGANSRVAVVSDLNLQVNPLPLNIMAQNEVPLLARFRDIDGAVTDQEFLDLMTLTAVVRQGATVLQRGTLTRSGNEFVGNVTMPSGEGSYDVVVEADGQTFNRRRVFSVNVREPLAVEVIPRTTSYEIRVYPNLPEMTEQEMRLVAQVDGPDGSAQFLPFTQQPAGYWAVDVAGNRGDGHYSVDVNVQFIGAEQPAGDVVIAPIVLVFPVQAGDPRSISAQQAQPPAARQPAEPVPAMPAPTIPEPPPVSEAPQETLTVPTPVEPIEIGEEGLPDDWLDFVPEGERRSADWLPYALAGGSGLLFLILLYLVYRRFEGRNKLDDLDLDEPLSKAERAVLEELDGKEVDEEVYVDKPAAAPEAEAAEEDEIPTISDAVQNAEEDGAVEDEEPSILDDEFDLESLGIKDGASADTGLDDLDDWEDIISDDDSAFDEKLAPDEFDLSDDDIDDMLDDSLLDDDELPEDDKNKGG</sequence>
<keyword evidence="3" id="KW-0732">Signal</keyword>
<feature type="compositionally biased region" description="Pro residues" evidence="1">
    <location>
        <begin position="539"/>
        <end position="556"/>
    </location>
</feature>
<evidence type="ECO:0000259" key="4">
    <source>
        <dbReference type="PROSITE" id="PS50234"/>
    </source>
</evidence>
<dbReference type="InterPro" id="IPR036465">
    <property type="entry name" value="vWFA_dom_sf"/>
</dbReference>
<dbReference type="PROSITE" id="PS50234">
    <property type="entry name" value="VWFA"/>
    <property type="match status" value="1"/>
</dbReference>
<protein>
    <submittedName>
        <fullName evidence="5">VWA domain-containing protein</fullName>
    </submittedName>
</protein>
<dbReference type="RefSeq" id="WP_304996829.1">
    <property type="nucleotide sequence ID" value="NZ_CP101717.1"/>
</dbReference>
<feature type="chain" id="PRO_5044195102" evidence="3">
    <location>
        <begin position="27"/>
        <end position="776"/>
    </location>
</feature>
<feature type="domain" description="VWFA" evidence="4">
    <location>
        <begin position="38"/>
        <end position="220"/>
    </location>
</feature>
<dbReference type="SUPFAM" id="SSF53300">
    <property type="entry name" value="vWA-like"/>
    <property type="match status" value="1"/>
</dbReference>
<evidence type="ECO:0000313" key="5">
    <source>
        <dbReference type="EMBL" id="WLD59537.1"/>
    </source>
</evidence>
<keyword evidence="2" id="KW-0472">Membrane</keyword>